<keyword evidence="1" id="KW-0472">Membrane</keyword>
<dbReference type="KEGG" id="bbae:FRD01_09880"/>
<feature type="transmembrane region" description="Helical" evidence="1">
    <location>
        <begin position="388"/>
        <end position="405"/>
    </location>
</feature>
<keyword evidence="1" id="KW-0812">Transmembrane</keyword>
<organism evidence="3 4">
    <name type="scientific">Microvenator marinus</name>
    <dbReference type="NCBI Taxonomy" id="2600177"/>
    <lineage>
        <taxon>Bacteria</taxon>
        <taxon>Deltaproteobacteria</taxon>
        <taxon>Bradymonadales</taxon>
        <taxon>Microvenatoraceae</taxon>
        <taxon>Microvenator</taxon>
    </lineage>
</organism>
<keyword evidence="1" id="KW-1133">Transmembrane helix</keyword>
<keyword evidence="4" id="KW-1185">Reference proteome</keyword>
<evidence type="ECO:0000313" key="4">
    <source>
        <dbReference type="Proteomes" id="UP000321595"/>
    </source>
</evidence>
<feature type="signal peptide" evidence="2">
    <location>
        <begin position="1"/>
        <end position="19"/>
    </location>
</feature>
<feature type="transmembrane region" description="Helical" evidence="1">
    <location>
        <begin position="155"/>
        <end position="174"/>
    </location>
</feature>
<feature type="transmembrane region" description="Helical" evidence="1">
    <location>
        <begin position="128"/>
        <end position="149"/>
    </location>
</feature>
<gene>
    <name evidence="3" type="ORF">FRD01_09880</name>
</gene>
<feature type="transmembrane region" description="Helical" evidence="1">
    <location>
        <begin position="94"/>
        <end position="116"/>
    </location>
</feature>
<dbReference type="RefSeq" id="WP_146959229.1">
    <property type="nucleotide sequence ID" value="NZ_CP042467.1"/>
</dbReference>
<feature type="transmembrane region" description="Helical" evidence="1">
    <location>
        <begin position="362"/>
        <end position="382"/>
    </location>
</feature>
<reference evidence="3 4" key="1">
    <citation type="submission" date="2019-08" db="EMBL/GenBank/DDBJ databases">
        <authorList>
            <person name="Liang Q."/>
        </authorList>
    </citation>
    <scope>NUCLEOTIDE SEQUENCE [LARGE SCALE GENOMIC DNA]</scope>
    <source>
        <strain evidence="3 4">V1718</strain>
    </source>
</reference>
<sequence length="424" mass="45976">MKRLITIGALLFAPSTAFAAPQEQLFAANLLVIIILGISLAVVLGRVLKSRGWPSGLEFLALGYLVGPVLNLVHEDQLELRHVAEVVEVGAAGASFLGVILSILCAALGLIVAFSLDFRWFRDWELEASAEAVPILISVPVVLSGVLWWVYTMDFLSVEVLALLVGAAAVLVAVDLRPAHIFLTHFNVWGENRLFGLRLGTTLQAAAIIAAGVAFAILQNHHAGKPGLQAVVLLGIQALIAAGVGLVARSVSPLRARPAWTLSVSICAALFIGTFAPAMSASALLMGMVAGLVWVQFDRDLSTIHRDIEPVLHASIFVIAGLVWSSNPEPWVFAVVLGWLLIRWVVFRFYQNVFRRKKRPVYGLLWPAGVLGIAIVLELRLAYPPYEAEWSTGLLLAIVVSELISRRLFRYAMIDQGTFQRGGT</sequence>
<name>A0A5B8XPQ0_9DELT</name>
<evidence type="ECO:0000256" key="2">
    <source>
        <dbReference type="SAM" id="SignalP"/>
    </source>
</evidence>
<proteinExistence type="predicted"/>
<evidence type="ECO:0008006" key="5">
    <source>
        <dbReference type="Google" id="ProtNLM"/>
    </source>
</evidence>
<protein>
    <recommendedName>
        <fullName evidence="5">Cation/H+ exchanger domain-containing protein</fullName>
    </recommendedName>
</protein>
<accession>A0A5B8XPQ0</accession>
<dbReference type="AlphaFoldDB" id="A0A5B8XPQ0"/>
<dbReference type="Proteomes" id="UP000321595">
    <property type="component" value="Chromosome"/>
</dbReference>
<keyword evidence="2" id="KW-0732">Signal</keyword>
<dbReference type="EMBL" id="CP042467">
    <property type="protein sequence ID" value="QED27544.1"/>
    <property type="molecule type" value="Genomic_DNA"/>
</dbReference>
<evidence type="ECO:0000256" key="1">
    <source>
        <dbReference type="SAM" id="Phobius"/>
    </source>
</evidence>
<feature type="transmembrane region" description="Helical" evidence="1">
    <location>
        <begin position="331"/>
        <end position="350"/>
    </location>
</feature>
<feature type="transmembrane region" description="Helical" evidence="1">
    <location>
        <begin position="29"/>
        <end position="48"/>
    </location>
</feature>
<feature type="chain" id="PRO_5023101120" description="Cation/H+ exchanger domain-containing protein" evidence="2">
    <location>
        <begin position="20"/>
        <end position="424"/>
    </location>
</feature>
<feature type="transmembrane region" description="Helical" evidence="1">
    <location>
        <begin position="230"/>
        <end position="247"/>
    </location>
</feature>
<evidence type="ECO:0000313" key="3">
    <source>
        <dbReference type="EMBL" id="QED27544.1"/>
    </source>
</evidence>
<feature type="transmembrane region" description="Helical" evidence="1">
    <location>
        <begin position="195"/>
        <end position="218"/>
    </location>
</feature>
<feature type="transmembrane region" description="Helical" evidence="1">
    <location>
        <begin position="259"/>
        <end position="275"/>
    </location>
</feature>